<dbReference type="Gene3D" id="3.40.50.720">
    <property type="entry name" value="NAD(P)-binding Rossmann-like Domain"/>
    <property type="match status" value="1"/>
</dbReference>
<dbReference type="InterPro" id="IPR036291">
    <property type="entry name" value="NAD(P)-bd_dom_sf"/>
</dbReference>
<dbReference type="Pfam" id="PF01370">
    <property type="entry name" value="Epimerase"/>
    <property type="match status" value="1"/>
</dbReference>
<proteinExistence type="predicted"/>
<organism evidence="2 3">
    <name type="scientific">Candidatus Defluviicoccus seviourii</name>
    <dbReference type="NCBI Taxonomy" id="2565273"/>
    <lineage>
        <taxon>Bacteria</taxon>
        <taxon>Pseudomonadati</taxon>
        <taxon>Pseudomonadota</taxon>
        <taxon>Alphaproteobacteria</taxon>
        <taxon>Rhodospirillales</taxon>
        <taxon>Rhodospirillaceae</taxon>
        <taxon>Defluviicoccus</taxon>
    </lineage>
</organism>
<name>A0A564WD44_9PROT</name>
<evidence type="ECO:0000313" key="2">
    <source>
        <dbReference type="EMBL" id="VUX46221.1"/>
    </source>
</evidence>
<dbReference type="EMBL" id="UXAT02000012">
    <property type="protein sequence ID" value="VUX46221.1"/>
    <property type="molecule type" value="Genomic_DNA"/>
</dbReference>
<dbReference type="AlphaFoldDB" id="A0A564WD44"/>
<dbReference type="InterPro" id="IPR050177">
    <property type="entry name" value="Lipid_A_modif_metabolic_enz"/>
</dbReference>
<comment type="caution">
    <text evidence="2">The sequence shown here is derived from an EMBL/GenBank/DDBJ whole genome shotgun (WGS) entry which is preliminary data.</text>
</comment>
<evidence type="ECO:0000313" key="3">
    <source>
        <dbReference type="Proteomes" id="UP000326641"/>
    </source>
</evidence>
<dbReference type="PANTHER" id="PTHR43245">
    <property type="entry name" value="BIFUNCTIONAL POLYMYXIN RESISTANCE PROTEIN ARNA"/>
    <property type="match status" value="1"/>
</dbReference>
<evidence type="ECO:0000259" key="1">
    <source>
        <dbReference type="Pfam" id="PF01370"/>
    </source>
</evidence>
<protein>
    <submittedName>
        <fullName evidence="2">Epimerase</fullName>
    </submittedName>
</protein>
<dbReference type="SUPFAM" id="SSF51735">
    <property type="entry name" value="NAD(P)-binding Rossmann-fold domains"/>
    <property type="match status" value="1"/>
</dbReference>
<dbReference type="Proteomes" id="UP000326641">
    <property type="component" value="Unassembled WGS sequence"/>
</dbReference>
<reference evidence="2" key="1">
    <citation type="submission" date="2018-11" db="EMBL/GenBank/DDBJ databases">
        <authorList>
            <person name="Onetto C."/>
        </authorList>
    </citation>
    <scope>NUCLEOTIDE SEQUENCE [LARGE SCALE GENOMIC DNA]</scope>
</reference>
<keyword evidence="3" id="KW-1185">Reference proteome</keyword>
<sequence>MAHYLVTGGLGFIGSHLVDALQAEGHGVRVLDNLSTGKEENVAPSTEIIKGDVADGAAVAAAMAGMDGCFHLAAVASVAASIEDWVGTHRTNLTGTITVFDAARRVRAVGRPIPVVYASSAAVYGDNPALPLSEQAATRPLTAYGADKLGCEQHARVALHVHGIPTVGLRFFNVYGPRQDPSSPYSGVISIFADRLGQRLPIEVFGDGAQTRDFVYVGDVVAFLLRAMMQESAAGAVVNVCTGRATSINELARTIARVLGSEPEIIHRPARTGDIRASLGDPAQALRLLGHAASTSLADGLAQTMAATQTRRAGPLRHG</sequence>
<feature type="domain" description="NAD-dependent epimerase/dehydratase" evidence="1">
    <location>
        <begin position="5"/>
        <end position="241"/>
    </location>
</feature>
<gene>
    <name evidence="2" type="ORF">DF3PA_20121</name>
</gene>
<dbReference type="Gene3D" id="3.90.25.10">
    <property type="entry name" value="UDP-galactose 4-epimerase, domain 1"/>
    <property type="match status" value="1"/>
</dbReference>
<dbReference type="InterPro" id="IPR001509">
    <property type="entry name" value="Epimerase_deHydtase"/>
</dbReference>
<accession>A0A564WD44</accession>
<dbReference type="PANTHER" id="PTHR43245:SF53">
    <property type="entry name" value="EPIMERASE-RELATED"/>
    <property type="match status" value="1"/>
</dbReference>